<feature type="transmembrane region" description="Helical" evidence="1">
    <location>
        <begin position="6"/>
        <end position="25"/>
    </location>
</feature>
<reference evidence="2" key="1">
    <citation type="submission" date="2016-11" db="EMBL/GenBank/DDBJ databases">
        <title>Chloroplast genome of compsopogon caeruleus.</title>
        <authorList>
            <person name="Nan F."/>
        </authorList>
    </citation>
    <scope>NUCLEOTIDE SEQUENCE</scope>
</reference>
<keyword evidence="1" id="KW-0472">Membrane</keyword>
<proteinExistence type="predicted"/>
<dbReference type="RefSeq" id="YP_009402783.1">
    <property type="nucleotide sequence ID" value="NC_035350.1"/>
</dbReference>
<dbReference type="GeneID" id="33366803"/>
<keyword evidence="1" id="KW-0812">Transmembrane</keyword>
<organism evidence="2">
    <name type="scientific">Compsopogon caeruleus</name>
    <dbReference type="NCBI Taxonomy" id="31354"/>
    <lineage>
        <taxon>Eukaryota</taxon>
        <taxon>Rhodophyta</taxon>
        <taxon>Compsopogonophyceae</taxon>
        <taxon>Compsopogonales</taxon>
        <taxon>Compsopogonaceae</taxon>
        <taxon>Compsopogon</taxon>
    </lineage>
</organism>
<protein>
    <submittedName>
        <fullName evidence="2">Uncharacterized protein</fullName>
    </submittedName>
</protein>
<evidence type="ECO:0000256" key="1">
    <source>
        <dbReference type="SAM" id="Phobius"/>
    </source>
</evidence>
<keyword evidence="2" id="KW-0934">Plastid</keyword>
<geneLocation type="chloroplast" evidence="2"/>
<dbReference type="EMBL" id="KY083067">
    <property type="protein sequence ID" value="ARX96132.1"/>
    <property type="molecule type" value="Genomic_DNA"/>
</dbReference>
<keyword evidence="2" id="KW-0150">Chloroplast</keyword>
<name>A0A1Z1XB92_9RHOD</name>
<accession>A0A1Z1XB92</accession>
<sequence length="66" mass="8020">MLKRLINSIILKYITLLTILLNYLIKLFDRKLICLLKVNKYRYNSNIVANYYFVLFFIKKMNIILS</sequence>
<gene>
    <name evidence="2" type="primary">orf67</name>
</gene>
<keyword evidence="1" id="KW-1133">Transmembrane helix</keyword>
<feature type="transmembrane region" description="Helical" evidence="1">
    <location>
        <begin position="46"/>
        <end position="65"/>
    </location>
</feature>
<dbReference type="AlphaFoldDB" id="A0A1Z1XB92"/>
<evidence type="ECO:0000313" key="2">
    <source>
        <dbReference type="EMBL" id="ARX96132.1"/>
    </source>
</evidence>